<dbReference type="OrthoDB" id="9775268at2"/>
<keyword evidence="9" id="KW-1185">Reference proteome</keyword>
<evidence type="ECO:0000313" key="9">
    <source>
        <dbReference type="Proteomes" id="UP000448943"/>
    </source>
</evidence>
<dbReference type="InterPro" id="IPR020846">
    <property type="entry name" value="MFS_dom"/>
</dbReference>
<dbReference type="RefSeq" id="WP_160643436.1">
    <property type="nucleotide sequence ID" value="NZ_SIJB01000001.1"/>
</dbReference>
<dbReference type="InterPro" id="IPR036259">
    <property type="entry name" value="MFS_trans_sf"/>
</dbReference>
<dbReference type="PROSITE" id="PS50850">
    <property type="entry name" value="MFS"/>
    <property type="match status" value="1"/>
</dbReference>
<feature type="transmembrane region" description="Helical" evidence="6">
    <location>
        <begin position="49"/>
        <end position="69"/>
    </location>
</feature>
<dbReference type="GO" id="GO:0005886">
    <property type="term" value="C:plasma membrane"/>
    <property type="evidence" value="ECO:0007669"/>
    <property type="project" value="UniProtKB-SubCell"/>
</dbReference>
<sequence length="113" mass="12687">MLVGAIVVSKLNDRLMEYNKLLTVLTFISSILIILMGAPLLIFSFEYKLFYTIYYSLIHLTYGIVIAFVDIPVMTMLQKLVPDKLRGRVISVAISIVKVFVPLAMIISGSVLM</sequence>
<keyword evidence="3 6" id="KW-0812">Transmembrane</keyword>
<protein>
    <recommendedName>
        <fullName evidence="7">Major facilitator superfamily (MFS) profile domain-containing protein</fullName>
    </recommendedName>
</protein>
<comment type="caution">
    <text evidence="8">The sequence shown here is derived from an EMBL/GenBank/DDBJ whole genome shotgun (WGS) entry which is preliminary data.</text>
</comment>
<accession>A0A6N9PXZ0</accession>
<keyword evidence="4 6" id="KW-1133">Transmembrane helix</keyword>
<evidence type="ECO:0000256" key="1">
    <source>
        <dbReference type="ARBA" id="ARBA00004651"/>
    </source>
</evidence>
<proteinExistence type="predicted"/>
<feature type="transmembrane region" description="Helical" evidence="6">
    <location>
        <begin position="89"/>
        <end position="112"/>
    </location>
</feature>
<evidence type="ECO:0000256" key="3">
    <source>
        <dbReference type="ARBA" id="ARBA00022692"/>
    </source>
</evidence>
<evidence type="ECO:0000256" key="5">
    <source>
        <dbReference type="ARBA" id="ARBA00023136"/>
    </source>
</evidence>
<evidence type="ECO:0000256" key="6">
    <source>
        <dbReference type="SAM" id="Phobius"/>
    </source>
</evidence>
<evidence type="ECO:0000256" key="2">
    <source>
        <dbReference type="ARBA" id="ARBA00022448"/>
    </source>
</evidence>
<dbReference type="Gene3D" id="1.20.1250.20">
    <property type="entry name" value="MFS general substrate transporter like domains"/>
    <property type="match status" value="1"/>
</dbReference>
<reference evidence="8 9" key="1">
    <citation type="submission" date="2019-01" db="EMBL/GenBank/DDBJ databases">
        <title>Chengkuizengella sp. nov., isolated from deep-sea sediment of East Pacific Ocean.</title>
        <authorList>
            <person name="Yang J."/>
            <person name="Lai Q."/>
            <person name="Shao Z."/>
        </authorList>
    </citation>
    <scope>NUCLEOTIDE SEQUENCE [LARGE SCALE GENOMIC DNA]</scope>
    <source>
        <strain evidence="8 9">YPA3-1-1</strain>
    </source>
</reference>
<gene>
    <name evidence="8" type="ORF">ERL59_00635</name>
</gene>
<dbReference type="AlphaFoldDB" id="A0A6N9PXZ0"/>
<evidence type="ECO:0000259" key="7">
    <source>
        <dbReference type="PROSITE" id="PS50850"/>
    </source>
</evidence>
<dbReference type="EMBL" id="SIJB01000001">
    <property type="protein sequence ID" value="NBI27475.1"/>
    <property type="molecule type" value="Genomic_DNA"/>
</dbReference>
<evidence type="ECO:0000313" key="8">
    <source>
        <dbReference type="EMBL" id="NBI27475.1"/>
    </source>
</evidence>
<feature type="transmembrane region" description="Helical" evidence="6">
    <location>
        <begin position="21"/>
        <end position="43"/>
    </location>
</feature>
<dbReference type="GO" id="GO:0022857">
    <property type="term" value="F:transmembrane transporter activity"/>
    <property type="evidence" value="ECO:0007669"/>
    <property type="project" value="InterPro"/>
</dbReference>
<keyword evidence="2" id="KW-0813">Transport</keyword>
<feature type="domain" description="Major facilitator superfamily (MFS) profile" evidence="7">
    <location>
        <begin position="1"/>
        <end position="113"/>
    </location>
</feature>
<evidence type="ECO:0000256" key="4">
    <source>
        <dbReference type="ARBA" id="ARBA00022989"/>
    </source>
</evidence>
<dbReference type="Proteomes" id="UP000448943">
    <property type="component" value="Unassembled WGS sequence"/>
</dbReference>
<organism evidence="8 9">
    <name type="scientific">Chengkuizengella marina</name>
    <dbReference type="NCBI Taxonomy" id="2507566"/>
    <lineage>
        <taxon>Bacteria</taxon>
        <taxon>Bacillati</taxon>
        <taxon>Bacillota</taxon>
        <taxon>Bacilli</taxon>
        <taxon>Bacillales</taxon>
        <taxon>Paenibacillaceae</taxon>
        <taxon>Chengkuizengella</taxon>
    </lineage>
</organism>
<name>A0A6N9PXZ0_9BACL</name>
<comment type="subcellular location">
    <subcellularLocation>
        <location evidence="1">Cell membrane</location>
        <topology evidence="1">Multi-pass membrane protein</topology>
    </subcellularLocation>
</comment>
<dbReference type="SUPFAM" id="SSF103473">
    <property type="entry name" value="MFS general substrate transporter"/>
    <property type="match status" value="1"/>
</dbReference>
<keyword evidence="5 6" id="KW-0472">Membrane</keyword>